<dbReference type="EC" id="2.7.8.5" evidence="4 15"/>
<evidence type="ECO:0000256" key="12">
    <source>
        <dbReference type="ARBA" id="ARBA00023209"/>
    </source>
</evidence>
<dbReference type="InterPro" id="IPR048254">
    <property type="entry name" value="CDP_ALCOHOL_P_TRANSF_CS"/>
</dbReference>
<sequence>MLTGRNLKKQLSHPNFLTMFRIAAAPGIVILLLFPITRLSTFFAALLFSAAAITDYLDGYFARTRGLISNFGKAMDPLADKLLVSCSLIMLVSLNWIPAWIVCIIIGRELAVTGLRGIIVEGGEDVSASSLGKYKTGFQIAAIIPLLLHFQYFGINLHAIGCFFLWGALILTIWSGADYFIRFRKFFYT</sequence>
<dbReference type="Pfam" id="PF01066">
    <property type="entry name" value="CDP-OH_P_transf"/>
    <property type="match status" value="1"/>
</dbReference>
<comment type="catalytic activity">
    <reaction evidence="14">
        <text>a CDP-1,2-diacyl-sn-glycerol + sn-glycerol 3-phosphate = a 1,2-diacyl-sn-glycero-3-phospho-(1'-sn-glycero-3'-phosphate) + CMP + H(+)</text>
        <dbReference type="Rhea" id="RHEA:12593"/>
        <dbReference type="ChEBI" id="CHEBI:15378"/>
        <dbReference type="ChEBI" id="CHEBI:57597"/>
        <dbReference type="ChEBI" id="CHEBI:58332"/>
        <dbReference type="ChEBI" id="CHEBI:60110"/>
        <dbReference type="ChEBI" id="CHEBI:60377"/>
        <dbReference type="EC" id="2.7.8.5"/>
    </reaction>
</comment>
<dbReference type="PANTHER" id="PTHR14269">
    <property type="entry name" value="CDP-DIACYLGLYCEROL--GLYCEROL-3-PHOSPHATE 3-PHOSPHATIDYLTRANSFERASE-RELATED"/>
    <property type="match status" value="1"/>
</dbReference>
<dbReference type="InterPro" id="IPR043130">
    <property type="entry name" value="CDP-OH_PTrfase_TM_dom"/>
</dbReference>
<evidence type="ECO:0000256" key="1">
    <source>
        <dbReference type="ARBA" id="ARBA00004141"/>
    </source>
</evidence>
<keyword evidence="10" id="KW-0443">Lipid metabolism</keyword>
<keyword evidence="19" id="KW-1185">Reference proteome</keyword>
<evidence type="ECO:0000256" key="9">
    <source>
        <dbReference type="ARBA" id="ARBA00022989"/>
    </source>
</evidence>
<keyword evidence="9 17" id="KW-1133">Transmembrane helix</keyword>
<dbReference type="PIRSF" id="PIRSF000847">
    <property type="entry name" value="Phos_ph_gly_syn"/>
    <property type="match status" value="1"/>
</dbReference>
<organism evidence="18 19">
    <name type="scientific">Desulfonema magnum</name>
    <dbReference type="NCBI Taxonomy" id="45655"/>
    <lineage>
        <taxon>Bacteria</taxon>
        <taxon>Pseudomonadati</taxon>
        <taxon>Thermodesulfobacteriota</taxon>
        <taxon>Desulfobacteria</taxon>
        <taxon>Desulfobacterales</taxon>
        <taxon>Desulfococcaceae</taxon>
        <taxon>Desulfonema</taxon>
    </lineage>
</organism>
<evidence type="ECO:0000256" key="5">
    <source>
        <dbReference type="ARBA" id="ARBA00014944"/>
    </source>
</evidence>
<keyword evidence="13" id="KW-1208">Phospholipid metabolism</keyword>
<dbReference type="InterPro" id="IPR050324">
    <property type="entry name" value="CDP-alcohol_PTase-I"/>
</dbReference>
<evidence type="ECO:0000256" key="15">
    <source>
        <dbReference type="NCBIfam" id="TIGR00560"/>
    </source>
</evidence>
<dbReference type="RefSeq" id="WP_207682613.1">
    <property type="nucleotide sequence ID" value="NZ_CP061800.1"/>
</dbReference>
<keyword evidence="11 17" id="KW-0472">Membrane</keyword>
<gene>
    <name evidence="18" type="primary">pgsA</name>
    <name evidence="18" type="ORF">dnm_034470</name>
</gene>
<dbReference type="Proteomes" id="UP000663722">
    <property type="component" value="Chromosome"/>
</dbReference>
<evidence type="ECO:0000256" key="14">
    <source>
        <dbReference type="ARBA" id="ARBA00048586"/>
    </source>
</evidence>
<evidence type="ECO:0000256" key="6">
    <source>
        <dbReference type="ARBA" id="ARBA00022516"/>
    </source>
</evidence>
<evidence type="ECO:0000256" key="13">
    <source>
        <dbReference type="ARBA" id="ARBA00023264"/>
    </source>
</evidence>
<feature type="transmembrane region" description="Helical" evidence="17">
    <location>
        <begin position="16"/>
        <end position="36"/>
    </location>
</feature>
<dbReference type="AlphaFoldDB" id="A0A975BLX6"/>
<evidence type="ECO:0000256" key="2">
    <source>
        <dbReference type="ARBA" id="ARBA00005042"/>
    </source>
</evidence>
<name>A0A975BLX6_9BACT</name>
<evidence type="ECO:0000256" key="11">
    <source>
        <dbReference type="ARBA" id="ARBA00023136"/>
    </source>
</evidence>
<dbReference type="PANTHER" id="PTHR14269:SF62">
    <property type="entry name" value="CDP-DIACYLGLYCEROL--GLYCEROL-3-PHOSPHATE 3-PHOSPHATIDYLTRANSFERASE 1, CHLOROPLASTIC"/>
    <property type="match status" value="1"/>
</dbReference>
<dbReference type="GO" id="GO:0008444">
    <property type="term" value="F:CDP-diacylglycerol-glycerol-3-phosphate 3-phosphatidyltransferase activity"/>
    <property type="evidence" value="ECO:0007669"/>
    <property type="project" value="UniProtKB-UniRule"/>
</dbReference>
<evidence type="ECO:0000256" key="4">
    <source>
        <dbReference type="ARBA" id="ARBA00013170"/>
    </source>
</evidence>
<feature type="transmembrane region" description="Helical" evidence="17">
    <location>
        <begin position="155"/>
        <end position="181"/>
    </location>
</feature>
<dbReference type="GO" id="GO:0046474">
    <property type="term" value="P:glycerophospholipid biosynthetic process"/>
    <property type="evidence" value="ECO:0007669"/>
    <property type="project" value="TreeGrafter"/>
</dbReference>
<keyword evidence="7 16" id="KW-0808">Transferase</keyword>
<protein>
    <recommendedName>
        <fullName evidence="5 15">CDP-diacylglycerol--glycerol-3-phosphate 3-phosphatidyltransferase</fullName>
        <ecNumber evidence="4 15">2.7.8.5</ecNumber>
    </recommendedName>
</protein>
<keyword evidence="12" id="KW-0594">Phospholipid biosynthesis</keyword>
<dbReference type="Gene3D" id="1.20.120.1760">
    <property type="match status" value="1"/>
</dbReference>
<evidence type="ECO:0000256" key="8">
    <source>
        <dbReference type="ARBA" id="ARBA00022692"/>
    </source>
</evidence>
<evidence type="ECO:0000313" key="18">
    <source>
        <dbReference type="EMBL" id="QTA87414.1"/>
    </source>
</evidence>
<keyword evidence="8 17" id="KW-0812">Transmembrane</keyword>
<dbReference type="KEGG" id="dmm:dnm_034470"/>
<reference evidence="18" key="1">
    <citation type="journal article" date="2021" name="Microb. Physiol.">
        <title>Proteogenomic Insights into the Physiology of Marine, Sulfate-Reducing, Filamentous Desulfonema limicola and Desulfonema magnum.</title>
        <authorList>
            <person name="Schnaars V."/>
            <person name="Wohlbrand L."/>
            <person name="Scheve S."/>
            <person name="Hinrichs C."/>
            <person name="Reinhardt R."/>
            <person name="Rabus R."/>
        </authorList>
    </citation>
    <scope>NUCLEOTIDE SEQUENCE</scope>
    <source>
        <strain evidence="18">4be13</strain>
    </source>
</reference>
<evidence type="ECO:0000256" key="16">
    <source>
        <dbReference type="RuleBase" id="RU003750"/>
    </source>
</evidence>
<feature type="transmembrane region" description="Helical" evidence="17">
    <location>
        <begin position="82"/>
        <end position="107"/>
    </location>
</feature>
<evidence type="ECO:0000313" key="19">
    <source>
        <dbReference type="Proteomes" id="UP000663722"/>
    </source>
</evidence>
<dbReference type="PROSITE" id="PS00379">
    <property type="entry name" value="CDP_ALCOHOL_P_TRANSF"/>
    <property type="match status" value="1"/>
</dbReference>
<comment type="subcellular location">
    <subcellularLocation>
        <location evidence="1">Membrane</location>
        <topology evidence="1">Multi-pass membrane protein</topology>
    </subcellularLocation>
</comment>
<evidence type="ECO:0000256" key="7">
    <source>
        <dbReference type="ARBA" id="ARBA00022679"/>
    </source>
</evidence>
<comment type="similarity">
    <text evidence="3 16">Belongs to the CDP-alcohol phosphatidyltransferase class-I family.</text>
</comment>
<dbReference type="EMBL" id="CP061800">
    <property type="protein sequence ID" value="QTA87414.1"/>
    <property type="molecule type" value="Genomic_DNA"/>
</dbReference>
<dbReference type="NCBIfam" id="TIGR00560">
    <property type="entry name" value="pgsA"/>
    <property type="match status" value="1"/>
</dbReference>
<evidence type="ECO:0000256" key="3">
    <source>
        <dbReference type="ARBA" id="ARBA00010441"/>
    </source>
</evidence>
<evidence type="ECO:0000256" key="10">
    <source>
        <dbReference type="ARBA" id="ARBA00023098"/>
    </source>
</evidence>
<dbReference type="InterPro" id="IPR004570">
    <property type="entry name" value="Phosphatidylglycerol_P_synth"/>
</dbReference>
<keyword evidence="6" id="KW-0444">Lipid biosynthesis</keyword>
<dbReference type="GO" id="GO:0016020">
    <property type="term" value="C:membrane"/>
    <property type="evidence" value="ECO:0007669"/>
    <property type="project" value="UniProtKB-SubCell"/>
</dbReference>
<feature type="transmembrane region" description="Helical" evidence="17">
    <location>
        <begin position="42"/>
        <end position="61"/>
    </location>
</feature>
<accession>A0A975BLX6</accession>
<proteinExistence type="inferred from homology"/>
<comment type="pathway">
    <text evidence="2">Phospholipid metabolism; phosphatidylglycerol biosynthesis; phosphatidylglycerol from CDP-diacylglycerol: step 1/2.</text>
</comment>
<evidence type="ECO:0000256" key="17">
    <source>
        <dbReference type="SAM" id="Phobius"/>
    </source>
</evidence>
<dbReference type="InterPro" id="IPR000462">
    <property type="entry name" value="CDP-OH_P_trans"/>
</dbReference>